<comment type="subcellular location">
    <subcellularLocation>
        <location evidence="1">Secreted</location>
    </subcellularLocation>
</comment>
<keyword evidence="5" id="KW-1015">Disulfide bond</keyword>
<evidence type="ECO:0000256" key="2">
    <source>
        <dbReference type="ARBA" id="ARBA00006606"/>
    </source>
</evidence>
<dbReference type="GO" id="GO:0004568">
    <property type="term" value="F:chitinase activity"/>
    <property type="evidence" value="ECO:0007669"/>
    <property type="project" value="TreeGrafter"/>
</dbReference>
<evidence type="ECO:0000256" key="3">
    <source>
        <dbReference type="ARBA" id="ARBA00022525"/>
    </source>
</evidence>
<dbReference type="SUPFAM" id="SSF51445">
    <property type="entry name" value="(Trans)glycosidases"/>
    <property type="match status" value="1"/>
</dbReference>
<evidence type="ECO:0000313" key="8">
    <source>
        <dbReference type="EMBL" id="CAH1114300.1"/>
    </source>
</evidence>
<dbReference type="AlphaFoldDB" id="A0A9P0D5I4"/>
<comment type="similarity">
    <text evidence="2">Belongs to the glycosyl hydrolase 18 family. IDGF subfamily.</text>
</comment>
<dbReference type="FunFam" id="3.20.20.80:FF:000071">
    <property type="entry name" value="Imaginal disc growth factor"/>
    <property type="match status" value="1"/>
</dbReference>
<dbReference type="GO" id="GO:0005576">
    <property type="term" value="C:extracellular region"/>
    <property type="evidence" value="ECO:0007669"/>
    <property type="project" value="UniProtKB-SubCell"/>
</dbReference>
<evidence type="ECO:0000256" key="5">
    <source>
        <dbReference type="ARBA" id="ARBA00023157"/>
    </source>
</evidence>
<dbReference type="PROSITE" id="PS51910">
    <property type="entry name" value="GH18_2"/>
    <property type="match status" value="1"/>
</dbReference>
<evidence type="ECO:0000256" key="6">
    <source>
        <dbReference type="ARBA" id="ARBA00023180"/>
    </source>
</evidence>
<dbReference type="InterPro" id="IPR029070">
    <property type="entry name" value="Chitinase_insertion_sf"/>
</dbReference>
<dbReference type="Proteomes" id="UP001153636">
    <property type="component" value="Chromosome 8"/>
</dbReference>
<dbReference type="Gene3D" id="3.20.20.80">
    <property type="entry name" value="Glycosidases"/>
    <property type="match status" value="1"/>
</dbReference>
<proteinExistence type="inferred from homology"/>
<dbReference type="OrthoDB" id="76388at2759"/>
<keyword evidence="4" id="KW-0732">Signal</keyword>
<name>A0A9P0D5I4_9CUCU</name>
<dbReference type="InterPro" id="IPR017853">
    <property type="entry name" value="GH"/>
</dbReference>
<dbReference type="PANTHER" id="PTHR11177:SF235">
    <property type="entry name" value="CHITINASE-LIKE PROTEIN IDGF1-RELATED"/>
    <property type="match status" value="1"/>
</dbReference>
<dbReference type="InterPro" id="IPR011583">
    <property type="entry name" value="Chitinase_II/V-like_cat"/>
</dbReference>
<evidence type="ECO:0000256" key="4">
    <source>
        <dbReference type="ARBA" id="ARBA00022729"/>
    </source>
</evidence>
<dbReference type="EMBL" id="OV651820">
    <property type="protein sequence ID" value="CAH1114300.1"/>
    <property type="molecule type" value="Genomic_DNA"/>
</dbReference>
<dbReference type="PANTHER" id="PTHR11177">
    <property type="entry name" value="CHITINASE"/>
    <property type="match status" value="1"/>
</dbReference>
<keyword evidence="3" id="KW-0964">Secreted</keyword>
<evidence type="ECO:0000313" key="9">
    <source>
        <dbReference type="Proteomes" id="UP001153636"/>
    </source>
</evidence>
<evidence type="ECO:0000259" key="7">
    <source>
        <dbReference type="PROSITE" id="PS51910"/>
    </source>
</evidence>
<dbReference type="GO" id="GO:0006032">
    <property type="term" value="P:chitin catabolic process"/>
    <property type="evidence" value="ECO:0007669"/>
    <property type="project" value="TreeGrafter"/>
</dbReference>
<accession>A0A9P0D5I4</accession>
<sequence length="484" mass="54684">MSIGHARLPTNFKYIRYKILLVSFSCRPSNMAAGLNIFLLLIFSYVCSSLGDPKVVCYCDEKGFSRQGQGKFDIAFLEPALQFCTHLVYGYAGIDPYTNKIKPLNEQLDVQQHTFQQITNLKRRFPGLRVLLSVGGDRDNAGPDSDKAATYKTILEAVDKRLTFINSAKEFIQKHHFDGIDLAWEMPKTKPKKIHGGFKQFFISIKHSVVGESIVDDKAEDHKEQFTAFIREFRNALKHDALLLTLSVLPNVNSTVYYDARQLAPHLDFVTLQNFDFYTPERNPKEADYSSPLYEIYGRKFDENGDFQVRYWLSNGFPANKIVYGIQTYGRTWKMTSASGITGVPPLTIDEGPGEAGTYTQEPGLLSYNEICTKIPTPTEVKAGYVGKLRKVNDPTKKAVTDENWNIIDVSKRFGTYAYKEPKNEQDGIWVSFQDPDTAEQIVSYVRARGLGGVAVVDLTLDDFRGLCTANKYPILRASANLRM</sequence>
<keyword evidence="9" id="KW-1185">Reference proteome</keyword>
<keyword evidence="6" id="KW-0325">Glycoprotein</keyword>
<reference evidence="8" key="1">
    <citation type="submission" date="2022-01" db="EMBL/GenBank/DDBJ databases">
        <authorList>
            <person name="King R."/>
        </authorList>
    </citation>
    <scope>NUCLEOTIDE SEQUENCE</scope>
</reference>
<dbReference type="Gene3D" id="3.10.50.10">
    <property type="match status" value="1"/>
</dbReference>
<organism evidence="8 9">
    <name type="scientific">Psylliodes chrysocephalus</name>
    <dbReference type="NCBI Taxonomy" id="3402493"/>
    <lineage>
        <taxon>Eukaryota</taxon>
        <taxon>Metazoa</taxon>
        <taxon>Ecdysozoa</taxon>
        <taxon>Arthropoda</taxon>
        <taxon>Hexapoda</taxon>
        <taxon>Insecta</taxon>
        <taxon>Pterygota</taxon>
        <taxon>Neoptera</taxon>
        <taxon>Endopterygota</taxon>
        <taxon>Coleoptera</taxon>
        <taxon>Polyphaga</taxon>
        <taxon>Cucujiformia</taxon>
        <taxon>Chrysomeloidea</taxon>
        <taxon>Chrysomelidae</taxon>
        <taxon>Galerucinae</taxon>
        <taxon>Alticini</taxon>
        <taxon>Psylliodes</taxon>
    </lineage>
</organism>
<gene>
    <name evidence="8" type="ORF">PSYICH_LOCUS14918</name>
</gene>
<dbReference type="InterPro" id="IPR050314">
    <property type="entry name" value="Glycosyl_Hydrlase_18"/>
</dbReference>
<protein>
    <recommendedName>
        <fullName evidence="7">GH18 domain-containing protein</fullName>
    </recommendedName>
</protein>
<dbReference type="SMART" id="SM00636">
    <property type="entry name" value="Glyco_18"/>
    <property type="match status" value="1"/>
</dbReference>
<dbReference type="InterPro" id="IPR001223">
    <property type="entry name" value="Glyco_hydro18_cat"/>
</dbReference>
<dbReference type="Pfam" id="PF00704">
    <property type="entry name" value="Glyco_hydro_18"/>
    <property type="match status" value="1"/>
</dbReference>
<feature type="domain" description="GH18" evidence="7">
    <location>
        <begin position="53"/>
        <end position="484"/>
    </location>
</feature>
<dbReference type="SUPFAM" id="SSF54556">
    <property type="entry name" value="Chitinase insertion domain"/>
    <property type="match status" value="1"/>
</dbReference>
<evidence type="ECO:0000256" key="1">
    <source>
        <dbReference type="ARBA" id="ARBA00004613"/>
    </source>
</evidence>
<dbReference type="GO" id="GO:0008061">
    <property type="term" value="F:chitin binding"/>
    <property type="evidence" value="ECO:0007669"/>
    <property type="project" value="InterPro"/>
</dbReference>
<dbReference type="GO" id="GO:0005975">
    <property type="term" value="P:carbohydrate metabolic process"/>
    <property type="evidence" value="ECO:0007669"/>
    <property type="project" value="InterPro"/>
</dbReference>